<evidence type="ECO:0000256" key="7">
    <source>
        <dbReference type="SAM" id="MobiDB-lite"/>
    </source>
</evidence>
<evidence type="ECO:0000259" key="8">
    <source>
        <dbReference type="SMART" id="SM00479"/>
    </source>
</evidence>
<comment type="subcellular location">
    <subcellularLocation>
        <location evidence="1">Nucleus</location>
    </subcellularLocation>
</comment>
<evidence type="ECO:0000256" key="6">
    <source>
        <dbReference type="ARBA" id="ARBA00023242"/>
    </source>
</evidence>
<evidence type="ECO:0000313" key="10">
    <source>
        <dbReference type="Proteomes" id="UP000053815"/>
    </source>
</evidence>
<evidence type="ECO:0000256" key="4">
    <source>
        <dbReference type="ARBA" id="ARBA00022801"/>
    </source>
</evidence>
<dbReference type="InterPro" id="IPR034922">
    <property type="entry name" value="REX1-like_exo"/>
</dbReference>
<dbReference type="GO" id="GO:0003676">
    <property type="term" value="F:nucleic acid binding"/>
    <property type="evidence" value="ECO:0007669"/>
    <property type="project" value="InterPro"/>
</dbReference>
<reference evidence="9" key="1">
    <citation type="submission" date="2014-09" db="EMBL/GenBank/DDBJ databases">
        <title>Draft genome sequence of an oleaginous Mucoromycotina fungus Mucor ambiguus NBRC6742.</title>
        <authorList>
            <person name="Takeda I."/>
            <person name="Yamane N."/>
            <person name="Morita T."/>
            <person name="Tamano K."/>
            <person name="Machida M."/>
            <person name="Baker S."/>
            <person name="Koike H."/>
        </authorList>
    </citation>
    <scope>NUCLEOTIDE SEQUENCE</scope>
    <source>
        <strain evidence="9">NBRC 6742</strain>
    </source>
</reference>
<dbReference type="OrthoDB" id="8191639at2759"/>
<protein>
    <submittedName>
        <fullName evidence="9">Rexo1 protein</fullName>
    </submittedName>
</protein>
<organism evidence="9">
    <name type="scientific">Mucor ambiguus</name>
    <dbReference type="NCBI Taxonomy" id="91626"/>
    <lineage>
        <taxon>Eukaryota</taxon>
        <taxon>Fungi</taxon>
        <taxon>Fungi incertae sedis</taxon>
        <taxon>Mucoromycota</taxon>
        <taxon>Mucoromycotina</taxon>
        <taxon>Mucoromycetes</taxon>
        <taxon>Mucorales</taxon>
        <taxon>Mucorineae</taxon>
        <taxon>Mucoraceae</taxon>
        <taxon>Mucor</taxon>
    </lineage>
</organism>
<dbReference type="Gene3D" id="3.30.420.10">
    <property type="entry name" value="Ribonuclease H-like superfamily/Ribonuclease H"/>
    <property type="match status" value="1"/>
</dbReference>
<keyword evidence="3" id="KW-0540">Nuclease</keyword>
<dbReference type="InterPro" id="IPR047021">
    <property type="entry name" value="REXO1/3/4-like"/>
</dbReference>
<dbReference type="Proteomes" id="UP000053815">
    <property type="component" value="Unassembled WGS sequence"/>
</dbReference>
<evidence type="ECO:0000256" key="2">
    <source>
        <dbReference type="ARBA" id="ARBA00006357"/>
    </source>
</evidence>
<gene>
    <name evidence="9" type="ORF">MAM1_0039c02803</name>
</gene>
<dbReference type="SMART" id="SM00479">
    <property type="entry name" value="EXOIII"/>
    <property type="match status" value="1"/>
</dbReference>
<evidence type="ECO:0000256" key="3">
    <source>
        <dbReference type="ARBA" id="ARBA00022722"/>
    </source>
</evidence>
<keyword evidence="5" id="KW-0269">Exonuclease</keyword>
<dbReference type="FunFam" id="3.30.420.10:FF:000031">
    <property type="entry name" value="RNA exonuclease 1"/>
    <property type="match status" value="1"/>
</dbReference>
<dbReference type="InterPro" id="IPR013520">
    <property type="entry name" value="Ribonucl_H"/>
</dbReference>
<sequence>MLPSLGLFKSIPCPLYPNCSRNPCFYSHKTQRSDDGRPSEQIKRQKLAPEPTKKAASPASSSNSSIGKAGPIAIKVSTAAPKSGSVASIIKTNKPASSVVNRPSKPLAQATKATAPISALEARKRTAHTATFKAKPTGPPTVMPTVKSSIPLKVRQLIATKLYEAFARIYTPILAECPTIATVHATNQEEKILSSTSNQAGYKQAAANVLMNLKKRPLSTDASDVGLDGEWMDPKAAAASKTAWIERINECVVDMDMLKELKYPLPELLEDANTASLAAIDAVGTIHECDRCRQDYLIKAVLDKDDMDACIYHPNRIRMMKVDGSKEKVYACCEDPLGSVGCTRGPHVYKDEDTAVLHQKIPYVRAPLPTSTIKKQRLVALDCEMGYTTAGMELIRLTAVDEDMKVLVDELVLPYNMIVDLNSHYSGITTLKGVKFDLDGLRKELFKHIDQDTIIVGHGLENDLNALRIVHTNVIDTVALFPHKSGLPYRNSLRGLTAAHLKKFIQTGTEGHDSLEDASVCIELLELYIKKVLDKRTKK</sequence>
<dbReference type="AlphaFoldDB" id="A0A0C9LT36"/>
<dbReference type="InterPro" id="IPR012337">
    <property type="entry name" value="RNaseH-like_sf"/>
</dbReference>
<name>A0A0C9LT36_9FUNG</name>
<feature type="region of interest" description="Disordered" evidence="7">
    <location>
        <begin position="28"/>
        <end position="67"/>
    </location>
</feature>
<dbReference type="SUPFAM" id="SSF53098">
    <property type="entry name" value="Ribonuclease H-like"/>
    <property type="match status" value="1"/>
</dbReference>
<feature type="compositionally biased region" description="Low complexity" evidence="7">
    <location>
        <begin position="48"/>
        <end position="67"/>
    </location>
</feature>
<feature type="domain" description="Exonuclease" evidence="8">
    <location>
        <begin position="377"/>
        <end position="534"/>
    </location>
</feature>
<dbReference type="GO" id="GO:0005634">
    <property type="term" value="C:nucleus"/>
    <property type="evidence" value="ECO:0007669"/>
    <property type="project" value="UniProtKB-SubCell"/>
</dbReference>
<dbReference type="CDD" id="cd06145">
    <property type="entry name" value="REX1_like"/>
    <property type="match status" value="1"/>
</dbReference>
<accession>A0A0C9LT36</accession>
<evidence type="ECO:0000313" key="9">
    <source>
        <dbReference type="EMBL" id="GAN03350.1"/>
    </source>
</evidence>
<evidence type="ECO:0000256" key="5">
    <source>
        <dbReference type="ARBA" id="ARBA00022839"/>
    </source>
</evidence>
<keyword evidence="10" id="KW-1185">Reference proteome</keyword>
<dbReference type="STRING" id="91626.A0A0C9LT36"/>
<dbReference type="GO" id="GO:0010629">
    <property type="term" value="P:negative regulation of gene expression"/>
    <property type="evidence" value="ECO:0007669"/>
    <property type="project" value="UniProtKB-ARBA"/>
</dbReference>
<dbReference type="PANTHER" id="PTHR12801">
    <property type="entry name" value="RNA EXONUCLEASE REXO1 / RECO3 FAMILY MEMBER-RELATED"/>
    <property type="match status" value="1"/>
</dbReference>
<dbReference type="InterPro" id="IPR036397">
    <property type="entry name" value="RNaseH_sf"/>
</dbReference>
<keyword evidence="6" id="KW-0539">Nucleus</keyword>
<evidence type="ECO:0000256" key="1">
    <source>
        <dbReference type="ARBA" id="ARBA00004123"/>
    </source>
</evidence>
<feature type="compositionally biased region" description="Basic and acidic residues" evidence="7">
    <location>
        <begin position="31"/>
        <end position="43"/>
    </location>
</feature>
<dbReference type="GO" id="GO:0004527">
    <property type="term" value="F:exonuclease activity"/>
    <property type="evidence" value="ECO:0007669"/>
    <property type="project" value="UniProtKB-KW"/>
</dbReference>
<proteinExistence type="inferred from homology"/>
<dbReference type="EMBL" id="DF836328">
    <property type="protein sequence ID" value="GAN03350.1"/>
    <property type="molecule type" value="Genomic_DNA"/>
</dbReference>
<keyword evidence="4" id="KW-0378">Hydrolase</keyword>
<comment type="similarity">
    <text evidence="2">Belongs to the REXO1/REXO3 family.</text>
</comment>
<dbReference type="PANTHER" id="PTHR12801:SF115">
    <property type="entry name" value="FI18136P1-RELATED"/>
    <property type="match status" value="1"/>
</dbReference>